<evidence type="ECO:0000313" key="2">
    <source>
        <dbReference type="EMBL" id="GMR45928.1"/>
    </source>
</evidence>
<keyword evidence="1" id="KW-0472">Membrane</keyword>
<protein>
    <recommendedName>
        <fullName evidence="4">G protein-coupled receptor</fullName>
    </recommendedName>
</protein>
<feature type="transmembrane region" description="Helical" evidence="1">
    <location>
        <begin position="173"/>
        <end position="194"/>
    </location>
</feature>
<feature type="transmembrane region" description="Helical" evidence="1">
    <location>
        <begin position="62"/>
        <end position="83"/>
    </location>
</feature>
<feature type="transmembrane region" description="Helical" evidence="1">
    <location>
        <begin position="206"/>
        <end position="228"/>
    </location>
</feature>
<sequence>SNWSNNLWIPLSDWHFETSCCRDAVVSMRIVEVANLIATALFAFSYIRILRTTKILHVNLRLLFWVSVLNDLLLLSVRVFDIINVSGLLDENEVLTFFKYNCWYVGLMLSSTIVLERIYAVRNFKTYENTLFYYIHYTKHNVKQIMEIRYRLMANTLTSRYQVIEAQRSVSMLIWYIPYQAFMTILMIVLILVIRAVIQNKYPREYLLGVQIVYSLMGFKVTSSLLMLMQRHPVLRRELVKLLKVVRRTSKTSATTVVAGSRAGRVTVQSVAGAQLNFTQEQEQNMYFQ</sequence>
<proteinExistence type="predicted"/>
<evidence type="ECO:0008006" key="4">
    <source>
        <dbReference type="Google" id="ProtNLM"/>
    </source>
</evidence>
<evidence type="ECO:0000313" key="3">
    <source>
        <dbReference type="Proteomes" id="UP001328107"/>
    </source>
</evidence>
<feature type="transmembrane region" description="Helical" evidence="1">
    <location>
        <begin position="33"/>
        <end position="50"/>
    </location>
</feature>
<keyword evidence="1" id="KW-1133">Transmembrane helix</keyword>
<gene>
    <name evidence="2" type="ORF">PMAYCL1PPCAC_16123</name>
</gene>
<feature type="non-terminal residue" evidence="2">
    <location>
        <position position="1"/>
    </location>
</feature>
<evidence type="ECO:0000256" key="1">
    <source>
        <dbReference type="SAM" id="Phobius"/>
    </source>
</evidence>
<reference evidence="3" key="1">
    <citation type="submission" date="2022-10" db="EMBL/GenBank/DDBJ databases">
        <title>Genome assembly of Pristionchus species.</title>
        <authorList>
            <person name="Yoshida K."/>
            <person name="Sommer R.J."/>
        </authorList>
    </citation>
    <scope>NUCLEOTIDE SEQUENCE [LARGE SCALE GENOMIC DNA]</scope>
    <source>
        <strain evidence="3">RS5460</strain>
    </source>
</reference>
<organism evidence="2 3">
    <name type="scientific">Pristionchus mayeri</name>
    <dbReference type="NCBI Taxonomy" id="1317129"/>
    <lineage>
        <taxon>Eukaryota</taxon>
        <taxon>Metazoa</taxon>
        <taxon>Ecdysozoa</taxon>
        <taxon>Nematoda</taxon>
        <taxon>Chromadorea</taxon>
        <taxon>Rhabditida</taxon>
        <taxon>Rhabditina</taxon>
        <taxon>Diplogasteromorpha</taxon>
        <taxon>Diplogasteroidea</taxon>
        <taxon>Neodiplogasteridae</taxon>
        <taxon>Pristionchus</taxon>
    </lineage>
</organism>
<keyword evidence="1" id="KW-0812">Transmembrane</keyword>
<dbReference type="Proteomes" id="UP001328107">
    <property type="component" value="Unassembled WGS sequence"/>
</dbReference>
<comment type="caution">
    <text evidence="2">The sequence shown here is derived from an EMBL/GenBank/DDBJ whole genome shotgun (WGS) entry which is preliminary data.</text>
</comment>
<accession>A0AAN5HYW0</accession>
<feature type="non-terminal residue" evidence="2">
    <location>
        <position position="289"/>
    </location>
</feature>
<feature type="transmembrane region" description="Helical" evidence="1">
    <location>
        <begin position="103"/>
        <end position="120"/>
    </location>
</feature>
<dbReference type="AlphaFoldDB" id="A0AAN5HYW0"/>
<keyword evidence="3" id="KW-1185">Reference proteome</keyword>
<dbReference type="EMBL" id="BTRK01000004">
    <property type="protein sequence ID" value="GMR45928.1"/>
    <property type="molecule type" value="Genomic_DNA"/>
</dbReference>
<name>A0AAN5HYW0_9BILA</name>